<dbReference type="Proteomes" id="UP000019591">
    <property type="component" value="Chromosome"/>
</dbReference>
<feature type="domain" description="Dihydrodipicolinate reductase N-terminal" evidence="12">
    <location>
        <begin position="4"/>
        <end position="128"/>
    </location>
</feature>
<dbReference type="GO" id="GO:0009089">
    <property type="term" value="P:lysine biosynthetic process via diaminopimelate"/>
    <property type="evidence" value="ECO:0007669"/>
    <property type="project" value="InterPro"/>
</dbReference>
<keyword evidence="15" id="KW-1185">Reference proteome</keyword>
<dbReference type="InterPro" id="IPR022663">
    <property type="entry name" value="DapB_C"/>
</dbReference>
<evidence type="ECO:0000256" key="4">
    <source>
        <dbReference type="ARBA" id="ARBA00022915"/>
    </source>
</evidence>
<comment type="catalytic activity">
    <reaction evidence="11">
        <text>(S)-2,3,4,5-tetrahydrodipicolinate + NAD(+) + H2O = (2S,4S)-4-hydroxy-2,3,4,5-tetrahydrodipicolinate + NADH + H(+)</text>
        <dbReference type="Rhea" id="RHEA:35323"/>
        <dbReference type="ChEBI" id="CHEBI:15377"/>
        <dbReference type="ChEBI" id="CHEBI:15378"/>
        <dbReference type="ChEBI" id="CHEBI:16845"/>
        <dbReference type="ChEBI" id="CHEBI:57540"/>
        <dbReference type="ChEBI" id="CHEBI:57945"/>
        <dbReference type="ChEBI" id="CHEBI:67139"/>
        <dbReference type="EC" id="1.17.1.8"/>
    </reaction>
</comment>
<dbReference type="GO" id="GO:0008839">
    <property type="term" value="F:4-hydroxy-tetrahydrodipicolinate reductase"/>
    <property type="evidence" value="ECO:0007669"/>
    <property type="project" value="UniProtKB-EC"/>
</dbReference>
<dbReference type="STRING" id="1286171.EAL2_c21790"/>
<dbReference type="PATRIC" id="fig|1286171.3.peg.2128"/>
<keyword evidence="4" id="KW-0220">Diaminopimelate biosynthesis</keyword>
<evidence type="ECO:0000256" key="6">
    <source>
        <dbReference type="ARBA" id="ARBA00023027"/>
    </source>
</evidence>
<comment type="pathway">
    <text evidence="8">Amino-acid biosynthesis; L-lysine biosynthesis via DAP pathway; (S)-tetrahydrodipicolinate from L-aspartate: step 4/4.</text>
</comment>
<name>W8T970_PEPAC</name>
<evidence type="ECO:0000313" key="14">
    <source>
        <dbReference type="EMBL" id="AHM57460.1"/>
    </source>
</evidence>
<comment type="catalytic activity">
    <reaction evidence="10">
        <text>(S)-2,3,4,5-tetrahydrodipicolinate + NADP(+) + H2O = (2S,4S)-4-hydroxy-2,3,4,5-tetrahydrodipicolinate + NADPH + H(+)</text>
        <dbReference type="Rhea" id="RHEA:35331"/>
        <dbReference type="ChEBI" id="CHEBI:15377"/>
        <dbReference type="ChEBI" id="CHEBI:15378"/>
        <dbReference type="ChEBI" id="CHEBI:16845"/>
        <dbReference type="ChEBI" id="CHEBI:57783"/>
        <dbReference type="ChEBI" id="CHEBI:58349"/>
        <dbReference type="ChEBI" id="CHEBI:67139"/>
        <dbReference type="EC" id="1.17.1.8"/>
    </reaction>
</comment>
<evidence type="ECO:0000256" key="10">
    <source>
        <dbReference type="ARBA" id="ARBA00049080"/>
    </source>
</evidence>
<evidence type="ECO:0000256" key="8">
    <source>
        <dbReference type="ARBA" id="ARBA00037922"/>
    </source>
</evidence>
<gene>
    <name evidence="14" type="ORF">EAL2_c21790</name>
</gene>
<dbReference type="PANTHER" id="PTHR20836:SF0">
    <property type="entry name" value="4-HYDROXY-TETRAHYDRODIPICOLINATE REDUCTASE 1, CHLOROPLASTIC-RELATED"/>
    <property type="match status" value="1"/>
</dbReference>
<dbReference type="InterPro" id="IPR023940">
    <property type="entry name" value="DHDPR_bac"/>
</dbReference>
<dbReference type="HOGENOM" id="CLU_047479_2_0_9"/>
<dbReference type="AlphaFoldDB" id="W8T970"/>
<dbReference type="SUPFAM" id="SSF55347">
    <property type="entry name" value="Glyceraldehyde-3-phosphate dehydrogenase-like, C-terminal domain"/>
    <property type="match status" value="1"/>
</dbReference>
<sequence length="255" mass="28494">MSRIKIGVFGFGQTGKLVVNEFIKDERFNLVWVVRKGKSDIHKYASRLLGYEKDCGEIFSIEEITGDFFKEKQVDVIIDFSDSSGVQYYKGAADAGIRIISAVSKYESEDQKLLYSLADKVAVLHSPNITLGINILLVASQIIQKIAPHADIEIVEEHFKGKREVSGTARKIANVLGLDEQERVNSIRVGGIVGHHEVIFGMPYQTIRLTHDSISRAAFGQGAIFAAIFLRDQPKGIYSMENIVAEMFSKHRPVY</sequence>
<dbReference type="eggNOG" id="COG0289">
    <property type="taxonomic scope" value="Bacteria"/>
</dbReference>
<dbReference type="InterPro" id="IPR036291">
    <property type="entry name" value="NAD(P)-bd_dom_sf"/>
</dbReference>
<evidence type="ECO:0000256" key="9">
    <source>
        <dbReference type="ARBA" id="ARBA00038983"/>
    </source>
</evidence>
<dbReference type="OrthoDB" id="9790352at2"/>
<dbReference type="InterPro" id="IPR000846">
    <property type="entry name" value="DapB_N"/>
</dbReference>
<comment type="similarity">
    <text evidence="1">Belongs to the DapB family.</text>
</comment>
<dbReference type="SUPFAM" id="SSF51735">
    <property type="entry name" value="NAD(P)-binding Rossmann-fold domains"/>
    <property type="match status" value="1"/>
</dbReference>
<dbReference type="GO" id="GO:0019877">
    <property type="term" value="P:diaminopimelate biosynthetic process"/>
    <property type="evidence" value="ECO:0007669"/>
    <property type="project" value="UniProtKB-KW"/>
</dbReference>
<evidence type="ECO:0000259" key="13">
    <source>
        <dbReference type="Pfam" id="PF05173"/>
    </source>
</evidence>
<feature type="domain" description="Dihydrodipicolinate reductase C-terminal" evidence="13">
    <location>
        <begin position="132"/>
        <end position="243"/>
    </location>
</feature>
<evidence type="ECO:0000256" key="2">
    <source>
        <dbReference type="ARBA" id="ARBA00022605"/>
    </source>
</evidence>
<accession>W8T970</accession>
<protein>
    <recommendedName>
        <fullName evidence="9">4-hydroxy-tetrahydrodipicolinate reductase</fullName>
        <ecNumber evidence="9">1.17.1.8</ecNumber>
    </recommendedName>
</protein>
<dbReference type="GO" id="GO:0005829">
    <property type="term" value="C:cytosol"/>
    <property type="evidence" value="ECO:0007669"/>
    <property type="project" value="TreeGrafter"/>
</dbReference>
<proteinExistence type="inferred from homology"/>
<keyword evidence="5 14" id="KW-0560">Oxidoreductase</keyword>
<dbReference type="Pfam" id="PF05173">
    <property type="entry name" value="DapB_C"/>
    <property type="match status" value="1"/>
</dbReference>
<dbReference type="Gene3D" id="3.30.360.10">
    <property type="entry name" value="Dihydrodipicolinate Reductase, domain 2"/>
    <property type="match status" value="1"/>
</dbReference>
<evidence type="ECO:0000256" key="1">
    <source>
        <dbReference type="ARBA" id="ARBA00006642"/>
    </source>
</evidence>
<evidence type="ECO:0000259" key="12">
    <source>
        <dbReference type="Pfam" id="PF01113"/>
    </source>
</evidence>
<evidence type="ECO:0000256" key="5">
    <source>
        <dbReference type="ARBA" id="ARBA00023002"/>
    </source>
</evidence>
<keyword evidence="6" id="KW-0520">NAD</keyword>
<keyword evidence="7" id="KW-0457">Lysine biosynthesis</keyword>
<keyword evidence="3" id="KW-0521">NADP</keyword>
<dbReference type="Gene3D" id="3.40.50.720">
    <property type="entry name" value="NAD(P)-binding Rossmann-like Domain"/>
    <property type="match status" value="1"/>
</dbReference>
<keyword evidence="2" id="KW-0028">Amino-acid biosynthesis</keyword>
<dbReference type="KEGG" id="eac:EAL2_c21790"/>
<evidence type="ECO:0000256" key="7">
    <source>
        <dbReference type="ARBA" id="ARBA00023154"/>
    </source>
</evidence>
<dbReference type="RefSeq" id="WP_051489166.1">
    <property type="nucleotide sequence ID" value="NZ_CP007452.1"/>
</dbReference>
<organism evidence="14 15">
    <name type="scientific">Peptoclostridium acidaminophilum DSM 3953</name>
    <dbReference type="NCBI Taxonomy" id="1286171"/>
    <lineage>
        <taxon>Bacteria</taxon>
        <taxon>Bacillati</taxon>
        <taxon>Bacillota</taxon>
        <taxon>Clostridia</taxon>
        <taxon>Peptostreptococcales</taxon>
        <taxon>Peptoclostridiaceae</taxon>
        <taxon>Peptoclostridium</taxon>
    </lineage>
</organism>
<evidence type="ECO:0000313" key="15">
    <source>
        <dbReference type="Proteomes" id="UP000019591"/>
    </source>
</evidence>
<dbReference type="EC" id="1.17.1.8" evidence="9"/>
<dbReference type="Pfam" id="PF01113">
    <property type="entry name" value="DapB_N"/>
    <property type="match status" value="1"/>
</dbReference>
<evidence type="ECO:0000256" key="3">
    <source>
        <dbReference type="ARBA" id="ARBA00022857"/>
    </source>
</evidence>
<reference evidence="14 15" key="1">
    <citation type="journal article" date="2014" name="Genome Announc.">
        <title>Complete Genome Sequence of Amino Acid-Utilizing Eubacterium acidaminophilum al-2 (DSM 3953).</title>
        <authorList>
            <person name="Poehlein A."/>
            <person name="Andreesen J.R."/>
            <person name="Daniel R."/>
        </authorList>
    </citation>
    <scope>NUCLEOTIDE SEQUENCE [LARGE SCALE GENOMIC DNA]</scope>
    <source>
        <strain evidence="14 15">DSM 3953</strain>
    </source>
</reference>
<dbReference type="PIRSF" id="PIRSF000161">
    <property type="entry name" value="DHPR"/>
    <property type="match status" value="1"/>
</dbReference>
<dbReference type="PANTHER" id="PTHR20836">
    <property type="entry name" value="DIHYDRODIPICOLINATE REDUCTASE"/>
    <property type="match status" value="1"/>
</dbReference>
<dbReference type="EMBL" id="CP007452">
    <property type="protein sequence ID" value="AHM57460.1"/>
    <property type="molecule type" value="Genomic_DNA"/>
</dbReference>
<evidence type="ECO:0000256" key="11">
    <source>
        <dbReference type="ARBA" id="ARBA00049396"/>
    </source>
</evidence>